<dbReference type="EMBL" id="QXFK01000016">
    <property type="protein sequence ID" value="RIV77938.1"/>
    <property type="molecule type" value="Genomic_DNA"/>
</dbReference>
<proteinExistence type="predicted"/>
<evidence type="ECO:0000259" key="1">
    <source>
        <dbReference type="Pfam" id="PF01863"/>
    </source>
</evidence>
<dbReference type="InterPro" id="IPR053136">
    <property type="entry name" value="UTP_pyrophosphatase-like"/>
</dbReference>
<dbReference type="OrthoDB" id="9795402at2"/>
<dbReference type="InterPro" id="IPR002725">
    <property type="entry name" value="YgjP-like_metallopeptidase"/>
</dbReference>
<sequence>MIDWLRRDARAAPEIVLGERRLPIVVLRHPRARRMVLRLAPEGDAVRVTLPRWGRTAEAVEFAQARREWLAAQLDALPRAAPVEAGGTLAYRGAELAIAWSPEASRRPALSEGAIAIGGPEKHLPLRLRRWLEGEALRLMTADLAEFCAAAGVPVPALRLSRAKRRWGSCASDGTVRINWRLIMAPDAVRRSVVAHEVAHLLHFDHGPAFKAALARIYDGDLPAADRWLKDRGRTLYAAFG</sequence>
<gene>
    <name evidence="2" type="ORF">D2V04_08525</name>
</gene>
<dbReference type="RefSeq" id="WP_119513058.1">
    <property type="nucleotide sequence ID" value="NZ_QXFK01000016.1"/>
</dbReference>
<organism evidence="2 3">
    <name type="scientific">Pelagerythrobacter aerophilus</name>
    <dbReference type="NCBI Taxonomy" id="2306995"/>
    <lineage>
        <taxon>Bacteria</taxon>
        <taxon>Pseudomonadati</taxon>
        <taxon>Pseudomonadota</taxon>
        <taxon>Alphaproteobacteria</taxon>
        <taxon>Sphingomonadales</taxon>
        <taxon>Erythrobacteraceae</taxon>
        <taxon>Pelagerythrobacter</taxon>
    </lineage>
</organism>
<reference evidence="2 3" key="1">
    <citation type="submission" date="2018-08" db="EMBL/GenBank/DDBJ databases">
        <title>Altererythrobacter sp.Ery1 and Ery12, the genome sequencing of novel strains in genus Alterythrobacter.</title>
        <authorList>
            <person name="Cheng H."/>
            <person name="Wu Y.-H."/>
            <person name="Fang C."/>
            <person name="Xu X.-W."/>
        </authorList>
    </citation>
    <scope>NUCLEOTIDE SEQUENCE [LARGE SCALE GENOMIC DNA]</scope>
    <source>
        <strain evidence="2 3">Ery1</strain>
    </source>
</reference>
<evidence type="ECO:0000313" key="3">
    <source>
        <dbReference type="Proteomes" id="UP000285092"/>
    </source>
</evidence>
<evidence type="ECO:0000313" key="2">
    <source>
        <dbReference type="EMBL" id="RIV77938.1"/>
    </source>
</evidence>
<dbReference type="CDD" id="cd07344">
    <property type="entry name" value="M48_yhfN_like"/>
    <property type="match status" value="1"/>
</dbReference>
<dbReference type="Proteomes" id="UP000285092">
    <property type="component" value="Unassembled WGS sequence"/>
</dbReference>
<name>A0A418NH63_9SPHN</name>
<keyword evidence="3" id="KW-1185">Reference proteome</keyword>
<comment type="caution">
    <text evidence="2">The sequence shown here is derived from an EMBL/GenBank/DDBJ whole genome shotgun (WGS) entry which is preliminary data.</text>
</comment>
<accession>A0A418NH63</accession>
<dbReference type="AlphaFoldDB" id="A0A418NH63"/>
<dbReference type="Gene3D" id="3.30.2010.10">
    <property type="entry name" value="Metalloproteases ('zincins'), catalytic domain"/>
    <property type="match status" value="1"/>
</dbReference>
<protein>
    <submittedName>
        <fullName evidence="2">M48 family peptidase</fullName>
    </submittedName>
</protein>
<feature type="domain" description="YgjP-like metallopeptidase" evidence="1">
    <location>
        <begin position="37"/>
        <end position="231"/>
    </location>
</feature>
<dbReference type="PANTHER" id="PTHR30399:SF1">
    <property type="entry name" value="UTP PYROPHOSPHATASE"/>
    <property type="match status" value="1"/>
</dbReference>
<dbReference type="Pfam" id="PF01863">
    <property type="entry name" value="YgjP-like"/>
    <property type="match status" value="1"/>
</dbReference>
<dbReference type="PANTHER" id="PTHR30399">
    <property type="entry name" value="UNCHARACTERIZED PROTEIN YGJP"/>
    <property type="match status" value="1"/>
</dbReference>